<keyword evidence="1" id="KW-0472">Membrane</keyword>
<evidence type="ECO:0000256" key="1">
    <source>
        <dbReference type="SAM" id="Phobius"/>
    </source>
</evidence>
<proteinExistence type="predicted"/>
<dbReference type="EMBL" id="LT629750">
    <property type="protein sequence ID" value="SDS59977.1"/>
    <property type="molecule type" value="Genomic_DNA"/>
</dbReference>
<keyword evidence="1" id="KW-0812">Transmembrane</keyword>
<reference evidence="3" key="1">
    <citation type="submission" date="2016-10" db="EMBL/GenBank/DDBJ databases">
        <authorList>
            <person name="Varghese N."/>
            <person name="Submissions S."/>
        </authorList>
    </citation>
    <scope>NUCLEOTIDE SEQUENCE [LARGE SCALE GENOMIC DNA]</scope>
    <source>
        <strain evidence="3">GAS369</strain>
    </source>
</reference>
<dbReference type="Proteomes" id="UP000243904">
    <property type="component" value="Chromosome I"/>
</dbReference>
<organism evidence="2 3">
    <name type="scientific">Bradyrhizobium canariense</name>
    <dbReference type="NCBI Taxonomy" id="255045"/>
    <lineage>
        <taxon>Bacteria</taxon>
        <taxon>Pseudomonadati</taxon>
        <taxon>Pseudomonadota</taxon>
        <taxon>Alphaproteobacteria</taxon>
        <taxon>Hyphomicrobiales</taxon>
        <taxon>Nitrobacteraceae</taxon>
        <taxon>Bradyrhizobium</taxon>
    </lineage>
</organism>
<accession>A0A1H1TI78</accession>
<name>A0A1H1TI78_9BRAD</name>
<dbReference type="RefSeq" id="WP_100380789.1">
    <property type="nucleotide sequence ID" value="NZ_LT629750.1"/>
</dbReference>
<keyword evidence="3" id="KW-1185">Reference proteome</keyword>
<dbReference type="AlphaFoldDB" id="A0A1H1TI78"/>
<evidence type="ECO:0000313" key="2">
    <source>
        <dbReference type="EMBL" id="SDS59977.1"/>
    </source>
</evidence>
<feature type="transmembrane region" description="Helical" evidence="1">
    <location>
        <begin position="114"/>
        <end position="137"/>
    </location>
</feature>
<evidence type="ECO:0008006" key="4">
    <source>
        <dbReference type="Google" id="ProtNLM"/>
    </source>
</evidence>
<gene>
    <name evidence="2" type="ORF">SAMN05444158_2561</name>
</gene>
<keyword evidence="1" id="KW-1133">Transmembrane helix</keyword>
<evidence type="ECO:0000313" key="3">
    <source>
        <dbReference type="Proteomes" id="UP000243904"/>
    </source>
</evidence>
<protein>
    <recommendedName>
        <fullName evidence="4">Anti-sigma factor</fullName>
    </recommendedName>
</protein>
<sequence>MMAMKKMLQQEPHEPGETEMLLPWHAAGTLNARDAKRVEEALARDPGLAKQYAAIQEEYAETIGLNESLGAPSARAMQKLFVAIDGEPPRKPSMSLNLSARIAGFFARLSPRTLAWSAGLGALALLLQAGVIGAVLVKNQQQASFQTASLSQNEPIIRSVGPETPPRALVRFAPDARVADITALLDSYHASIIDTPGGLFRLQFGNRAMSKQEVAGLMSRLQGEKIVGLAVATP</sequence>